<dbReference type="PROSITE" id="PS51375">
    <property type="entry name" value="PPR"/>
    <property type="match status" value="5"/>
</dbReference>
<comment type="caution">
    <text evidence="3">The sequence shown here is derived from an EMBL/GenBank/DDBJ whole genome shotgun (WGS) entry which is preliminary data.</text>
</comment>
<proteinExistence type="predicted"/>
<dbReference type="Pfam" id="PF01535">
    <property type="entry name" value="PPR"/>
    <property type="match status" value="5"/>
</dbReference>
<dbReference type="FunFam" id="1.25.40.10:FF:000344">
    <property type="entry name" value="Pentatricopeptide repeat-containing protein"/>
    <property type="match status" value="1"/>
</dbReference>
<accession>A0ABC8TEB5</accession>
<dbReference type="InterPro" id="IPR046848">
    <property type="entry name" value="E_motif"/>
</dbReference>
<keyword evidence="1" id="KW-0677">Repeat</keyword>
<dbReference type="InterPro" id="IPR046960">
    <property type="entry name" value="PPR_At4g14850-like_plant"/>
</dbReference>
<sequence>MKKSTATPIFNRFSNPWTVVHFNSSIREAVDQNQSHKALALFRQMKGIDLEPNNLTFPFIAKACAKLSNLKYSQIIHTHIAKSPFQSDIYVQTALVDMYIKCNHIDYAYDLFESMPRKDLAGWNAMLVGFAQMGFLDRVSKLFNQMRFEGVQPDSVTVVGLTQLVAAIKDLKLMNAVHSLGMIIGIEADVSVANTWIVAYAKCGDMESAEMIFQGIVLAFVTVVSWNSLITGCAHLEESFKAIKFYNRMLCDGFRPDVSTILNLLSSFGRLKGLYQGKLIHCHGIQVGCEVDISVLNTLISMYCKCGDTNSARSVFDRMVDRTSVSWTAMIGGYADKGDLSEALTLFHSMEAAGKKPDKVTVLYLILGCGQTGALDTGRWIDNYTISNGLKNNVLICNALIDMYSKCGSIRDAWELFHSMHEKTIVSWTTMIAGSALNGEFKEALDHFFTMLELGLKPNHVTFLAVLQACTHAGFLEEGWECFNLMSKVYRINPGLDHYSCMTDLLGRRGKLKEALEVIQTMPIKPDAGIWSALLSACKIHNNIEIGRYAACHLFELEPQAAAPYVEMANIYASAGRWDGVAAIRTLMRGNQVTKSPGKSLVQVNGKSHTFTVEDGCHPEGFQIYEVLDGLVLLLKQELDSSDLGELS</sequence>
<dbReference type="GO" id="GO:0016070">
    <property type="term" value="P:RNA metabolic process"/>
    <property type="evidence" value="ECO:0007669"/>
    <property type="project" value="UniProtKB-ARBA"/>
</dbReference>
<dbReference type="InterPro" id="IPR011990">
    <property type="entry name" value="TPR-like_helical_dom_sf"/>
</dbReference>
<keyword evidence="4" id="KW-1185">Reference proteome</keyword>
<organism evidence="3 4">
    <name type="scientific">Ilex paraguariensis</name>
    <name type="common">yerba mate</name>
    <dbReference type="NCBI Taxonomy" id="185542"/>
    <lineage>
        <taxon>Eukaryota</taxon>
        <taxon>Viridiplantae</taxon>
        <taxon>Streptophyta</taxon>
        <taxon>Embryophyta</taxon>
        <taxon>Tracheophyta</taxon>
        <taxon>Spermatophyta</taxon>
        <taxon>Magnoliopsida</taxon>
        <taxon>eudicotyledons</taxon>
        <taxon>Gunneridae</taxon>
        <taxon>Pentapetalae</taxon>
        <taxon>asterids</taxon>
        <taxon>campanulids</taxon>
        <taxon>Aquifoliales</taxon>
        <taxon>Aquifoliaceae</taxon>
        <taxon>Ilex</taxon>
    </lineage>
</organism>
<dbReference type="Gene3D" id="1.25.40.10">
    <property type="entry name" value="Tetratricopeptide repeat domain"/>
    <property type="match status" value="4"/>
</dbReference>
<dbReference type="PANTHER" id="PTHR24015">
    <property type="entry name" value="OS07G0578800 PROTEIN-RELATED"/>
    <property type="match status" value="1"/>
</dbReference>
<gene>
    <name evidence="3" type="ORF">ILEXP_LOCUS37080</name>
</gene>
<feature type="repeat" description="PPR" evidence="2">
    <location>
        <begin position="222"/>
        <end position="256"/>
    </location>
</feature>
<dbReference type="Pfam" id="PF13041">
    <property type="entry name" value="PPR_2"/>
    <property type="match status" value="3"/>
</dbReference>
<dbReference type="EMBL" id="CAUOFW020004935">
    <property type="protein sequence ID" value="CAK9167775.1"/>
    <property type="molecule type" value="Genomic_DNA"/>
</dbReference>
<feature type="repeat" description="PPR" evidence="2">
    <location>
        <begin position="292"/>
        <end position="322"/>
    </location>
</feature>
<dbReference type="Pfam" id="PF20431">
    <property type="entry name" value="E_motif"/>
    <property type="match status" value="1"/>
</dbReference>
<dbReference type="NCBIfam" id="TIGR00756">
    <property type="entry name" value="PPR"/>
    <property type="match status" value="6"/>
</dbReference>
<reference evidence="3 4" key="1">
    <citation type="submission" date="2024-02" db="EMBL/GenBank/DDBJ databases">
        <authorList>
            <person name="Vignale AGUSTIN F."/>
            <person name="Sosa J E."/>
            <person name="Modenutti C."/>
        </authorList>
    </citation>
    <scope>NUCLEOTIDE SEQUENCE [LARGE SCALE GENOMIC DNA]</scope>
</reference>
<evidence type="ECO:0008006" key="5">
    <source>
        <dbReference type="Google" id="ProtNLM"/>
    </source>
</evidence>
<dbReference type="Pfam" id="PF12854">
    <property type="entry name" value="PPR_1"/>
    <property type="match status" value="1"/>
</dbReference>
<feature type="repeat" description="PPR" evidence="2">
    <location>
        <begin position="393"/>
        <end position="427"/>
    </location>
</feature>
<dbReference type="AlphaFoldDB" id="A0ABC8TEB5"/>
<evidence type="ECO:0000256" key="1">
    <source>
        <dbReference type="ARBA" id="ARBA00022737"/>
    </source>
</evidence>
<feature type="repeat" description="PPR" evidence="2">
    <location>
        <begin position="119"/>
        <end position="153"/>
    </location>
</feature>
<dbReference type="Proteomes" id="UP001642360">
    <property type="component" value="Unassembled WGS sequence"/>
</dbReference>
<dbReference type="FunFam" id="1.25.40.10:FF:000968">
    <property type="entry name" value="Pentatricopeptide repeat-containing protein, mitochondrial"/>
    <property type="match status" value="1"/>
</dbReference>
<evidence type="ECO:0000313" key="4">
    <source>
        <dbReference type="Proteomes" id="UP001642360"/>
    </source>
</evidence>
<dbReference type="InterPro" id="IPR002885">
    <property type="entry name" value="PPR_rpt"/>
</dbReference>
<feature type="repeat" description="PPR" evidence="2">
    <location>
        <begin position="323"/>
        <end position="357"/>
    </location>
</feature>
<protein>
    <recommendedName>
        <fullName evidence="5">Chlororespiratory reduction 21</fullName>
    </recommendedName>
</protein>
<dbReference type="FunFam" id="1.25.40.10:FF:000888">
    <property type="entry name" value="Pentatricopeptide repeat-containing protein"/>
    <property type="match status" value="1"/>
</dbReference>
<dbReference type="FunFam" id="1.25.40.10:FF:000231">
    <property type="entry name" value="Pentatricopeptide repeat-containing protein chloroplastic"/>
    <property type="match status" value="1"/>
</dbReference>
<dbReference type="PANTHER" id="PTHR24015:SF1993">
    <property type="entry name" value="PENTATRICOPEPTIDE REPEAT-CONTAINING PROTEIN"/>
    <property type="match status" value="1"/>
</dbReference>
<name>A0ABC8TEB5_9AQUA</name>
<evidence type="ECO:0000313" key="3">
    <source>
        <dbReference type="EMBL" id="CAK9167775.1"/>
    </source>
</evidence>
<evidence type="ECO:0000256" key="2">
    <source>
        <dbReference type="PROSITE-ProRule" id="PRU00708"/>
    </source>
</evidence>